<comment type="caution">
    <text evidence="1">The sequence shown here is derived from an EMBL/GenBank/DDBJ whole genome shotgun (WGS) entry which is preliminary data.</text>
</comment>
<protein>
    <submittedName>
        <fullName evidence="1">Uncharacterized protein</fullName>
    </submittedName>
</protein>
<dbReference type="RefSeq" id="WP_237871886.1">
    <property type="nucleotide sequence ID" value="NZ_JAKLUA010000006.1"/>
</dbReference>
<dbReference type="EMBL" id="JAKLUA010000006">
    <property type="protein sequence ID" value="MCG2669345.1"/>
    <property type="molecule type" value="Genomic_DNA"/>
</dbReference>
<evidence type="ECO:0000313" key="2">
    <source>
        <dbReference type="Proteomes" id="UP001139012"/>
    </source>
</evidence>
<name>A0ABS9LQP8_9BRAD</name>
<keyword evidence="2" id="KW-1185">Reference proteome</keyword>
<organism evidence="1 2">
    <name type="scientific">Bradyrhizobium zhengyangense</name>
    <dbReference type="NCBI Taxonomy" id="2911009"/>
    <lineage>
        <taxon>Bacteria</taxon>
        <taxon>Pseudomonadati</taxon>
        <taxon>Pseudomonadota</taxon>
        <taxon>Alphaproteobacteria</taxon>
        <taxon>Hyphomicrobiales</taxon>
        <taxon>Nitrobacteraceae</taxon>
        <taxon>Bradyrhizobium</taxon>
    </lineage>
</organism>
<accession>A0ABS9LQP8</accession>
<sequence length="214" mass="23773">MAKHNADWLIGVLPQHTEVTRVERLGADLVRVDRKKAPPAIIGVIWANPVEIANFEALLAGDPRPQFILNIPKAALWAGEAIDNLESEGVAWGKMYDLYRALNFEADLSAYRNPSLSFIERLFRQHRNVVQVERVFDQLYRLHRGKGEPVTVALTDAYEVTADAVRTAYEILAPFNVLLKNTPYGSISSKGKTAAAELGIEVCDQSSIFSRLAA</sequence>
<gene>
    <name evidence="1" type="ORF">L6637_20495</name>
</gene>
<proteinExistence type="predicted"/>
<evidence type="ECO:0000313" key="1">
    <source>
        <dbReference type="EMBL" id="MCG2669345.1"/>
    </source>
</evidence>
<reference evidence="1" key="1">
    <citation type="submission" date="2022-01" db="EMBL/GenBank/DDBJ databases">
        <title>Genome sequnece data of strain Bradyrhizobium sp. nov.</title>
        <authorList>
            <person name="Zhang J."/>
        </authorList>
    </citation>
    <scope>NUCLEOTIDE SEQUENCE</scope>
    <source>
        <strain evidence="1">WYCCWR 12774</strain>
    </source>
</reference>
<dbReference type="Proteomes" id="UP001139012">
    <property type="component" value="Unassembled WGS sequence"/>
</dbReference>